<reference evidence="1 2" key="1">
    <citation type="submission" date="2023-03" db="EMBL/GenBank/DDBJ databases">
        <title>Draft assemblies of triclosan tolerant bacteria isolated from returned activated sludge.</title>
        <authorList>
            <person name="Van Hamelsveld S."/>
        </authorList>
    </citation>
    <scope>NUCLEOTIDE SEQUENCE [LARGE SCALE GENOMIC DNA]</scope>
    <source>
        <strain evidence="1 2">GW210010_S58</strain>
    </source>
</reference>
<dbReference type="EMBL" id="JARJLM010000691">
    <property type="protein sequence ID" value="MDF3839620.1"/>
    <property type="molecule type" value="Genomic_DNA"/>
</dbReference>
<organism evidence="1 2">
    <name type="scientific">Cupriavidus basilensis</name>
    <dbReference type="NCBI Taxonomy" id="68895"/>
    <lineage>
        <taxon>Bacteria</taxon>
        <taxon>Pseudomonadati</taxon>
        <taxon>Pseudomonadota</taxon>
        <taxon>Betaproteobacteria</taxon>
        <taxon>Burkholderiales</taxon>
        <taxon>Burkholderiaceae</taxon>
        <taxon>Cupriavidus</taxon>
    </lineage>
</organism>
<evidence type="ECO:0000313" key="2">
    <source>
        <dbReference type="Proteomes" id="UP001216674"/>
    </source>
</evidence>
<dbReference type="PANTHER" id="PTHR33204">
    <property type="entry name" value="TRANSCRIPTIONAL REGULATOR, MARR FAMILY"/>
    <property type="match status" value="1"/>
</dbReference>
<name>A0ABT6B414_9BURK</name>
<dbReference type="InterPro" id="IPR036388">
    <property type="entry name" value="WH-like_DNA-bd_sf"/>
</dbReference>
<dbReference type="PANTHER" id="PTHR33204:SF37">
    <property type="entry name" value="HTH-TYPE TRANSCRIPTIONAL REGULATOR YODB"/>
    <property type="match status" value="1"/>
</dbReference>
<dbReference type="Gene3D" id="1.10.10.10">
    <property type="entry name" value="Winged helix-like DNA-binding domain superfamily/Winged helix DNA-binding domain"/>
    <property type="match status" value="1"/>
</dbReference>
<protein>
    <submittedName>
        <fullName evidence="1">Transcriptional regulator</fullName>
    </submittedName>
</protein>
<dbReference type="Proteomes" id="UP001216674">
    <property type="component" value="Unassembled WGS sequence"/>
</dbReference>
<proteinExistence type="predicted"/>
<evidence type="ECO:0000313" key="1">
    <source>
        <dbReference type="EMBL" id="MDF3839620.1"/>
    </source>
</evidence>
<sequence length="112" mass="12505">MSNPIPGAPVRGSETGRPIMAAFDLLGRRGAMRIIWELRMGPLNFRALQQAADTNPAVLNTRIKELRSARLLDHDGGGYHLTGLCIDLLNLMMPLNDWAERWARELSVSRPD</sequence>
<accession>A0ABT6B414</accession>
<dbReference type="InterPro" id="IPR036390">
    <property type="entry name" value="WH_DNA-bd_sf"/>
</dbReference>
<dbReference type="SUPFAM" id="SSF46785">
    <property type="entry name" value="Winged helix' DNA-binding domain"/>
    <property type="match status" value="1"/>
</dbReference>
<dbReference type="RefSeq" id="WP_017226873.1">
    <property type="nucleotide sequence ID" value="NZ_JARJLM010000691.1"/>
</dbReference>
<gene>
    <name evidence="1" type="ORF">P3W85_42790</name>
</gene>
<comment type="caution">
    <text evidence="1">The sequence shown here is derived from an EMBL/GenBank/DDBJ whole genome shotgun (WGS) entry which is preliminary data.</text>
</comment>
<keyword evidence="2" id="KW-1185">Reference proteome</keyword>